<evidence type="ECO:0000256" key="1">
    <source>
        <dbReference type="SAM" id="MobiDB-lite"/>
    </source>
</evidence>
<sequence length="414" mass="45843">MSQSYFDAPEPELLHLSNLSLFEKELLSRVIQTLRLGVYMSQKRNSTASPLDTTLPGAEECEVFIKSAFSSEMTSDKLFPLRHTGSSMQFIVKNLPVPSSSKPQELSAINIFQLCIWRTFAFGSCDRLTEIKLQESDKEPDFKHLTSTIQKWGRGPVKLPVPAYGQLQIIKAKIPSMLQSFWELSQTIASSLTSKTSAPTFANLHNFLVAKEISSVPRYGLIPWLLVSDFFEYGVCQPPTLRDLAEHITNSKAAGPSKAIKFIADRTGETPPVNADDLAKALGAVLRILQTPPEACPTVYKLAEDCKAIQRRELSVVDLEHALCKIARQNSRVMATKKKTVVGGDKVAKDKKRDAREAQGVVRTGDAGVDESEGSRRLGEKGDDKEAGKEGKHDGCDDVEVSTFKKRKRNDDED</sequence>
<organism evidence="2 3">
    <name type="scientific">Rhynchosporium agropyri</name>
    <dbReference type="NCBI Taxonomy" id="914238"/>
    <lineage>
        <taxon>Eukaryota</taxon>
        <taxon>Fungi</taxon>
        <taxon>Dikarya</taxon>
        <taxon>Ascomycota</taxon>
        <taxon>Pezizomycotina</taxon>
        <taxon>Leotiomycetes</taxon>
        <taxon>Helotiales</taxon>
        <taxon>Ploettnerulaceae</taxon>
        <taxon>Rhynchosporium</taxon>
    </lineage>
</organism>
<protein>
    <submittedName>
        <fullName evidence="2">Uncharacterized protein</fullName>
    </submittedName>
</protein>
<keyword evidence="3" id="KW-1185">Reference proteome</keyword>
<feature type="compositionally biased region" description="Basic and acidic residues" evidence="1">
    <location>
        <begin position="373"/>
        <end position="396"/>
    </location>
</feature>
<evidence type="ECO:0000313" key="3">
    <source>
        <dbReference type="Proteomes" id="UP000178912"/>
    </source>
</evidence>
<name>A0A1E1LR78_9HELO</name>
<dbReference type="AlphaFoldDB" id="A0A1E1LR78"/>
<feature type="region of interest" description="Disordered" evidence="1">
    <location>
        <begin position="343"/>
        <end position="414"/>
    </location>
</feature>
<evidence type="ECO:0000313" key="2">
    <source>
        <dbReference type="EMBL" id="CZT13013.1"/>
    </source>
</evidence>
<dbReference type="OrthoDB" id="3542933at2759"/>
<dbReference type="Proteomes" id="UP000178912">
    <property type="component" value="Unassembled WGS sequence"/>
</dbReference>
<gene>
    <name evidence="2" type="ORF">RAG0_16629</name>
</gene>
<dbReference type="EMBL" id="FJUX01000174">
    <property type="protein sequence ID" value="CZT13013.1"/>
    <property type="molecule type" value="Genomic_DNA"/>
</dbReference>
<accession>A0A1E1LR78</accession>
<proteinExistence type="predicted"/>
<feature type="compositionally biased region" description="Basic and acidic residues" evidence="1">
    <location>
        <begin position="346"/>
        <end position="357"/>
    </location>
</feature>
<reference evidence="3" key="1">
    <citation type="submission" date="2016-03" db="EMBL/GenBank/DDBJ databases">
        <authorList>
            <person name="Guldener U."/>
        </authorList>
    </citation>
    <scope>NUCLEOTIDE SEQUENCE [LARGE SCALE GENOMIC DNA]</scope>
    <source>
        <strain evidence="3">04CH-RAC-A.6.1</strain>
    </source>
</reference>